<organism evidence="2 3">
    <name type="scientific">Agrobacterium salinitolerans</name>
    <dbReference type="NCBI Taxonomy" id="1183413"/>
    <lineage>
        <taxon>Bacteria</taxon>
        <taxon>Pseudomonadati</taxon>
        <taxon>Pseudomonadota</taxon>
        <taxon>Alphaproteobacteria</taxon>
        <taxon>Hyphomicrobiales</taxon>
        <taxon>Rhizobiaceae</taxon>
        <taxon>Rhizobium/Agrobacterium group</taxon>
        <taxon>Agrobacterium</taxon>
    </lineage>
</organism>
<dbReference type="EMBL" id="CP109969">
    <property type="protein sequence ID" value="UYZ09210.1"/>
    <property type="molecule type" value="Genomic_DNA"/>
</dbReference>
<reference evidence="2" key="1">
    <citation type="submission" date="2022-10" db="EMBL/GenBank/DDBJ databases">
        <title>Complete genome sequence of Agrobacterium salinitolerans CFBP5507.</title>
        <authorList>
            <person name="Tchabashvili S."/>
            <person name="Yen H.-C."/>
            <person name="Haryono M."/>
            <person name="Lin Y.-C."/>
            <person name="Lai E.-M."/>
            <person name="Kuo C.-H."/>
        </authorList>
    </citation>
    <scope>NUCLEOTIDE SEQUENCE</scope>
    <source>
        <strain evidence="2">CFBP5507</strain>
    </source>
</reference>
<protein>
    <recommendedName>
        <fullName evidence="1">DUF7674 domain-containing protein</fullName>
    </recommendedName>
</protein>
<gene>
    <name evidence="2" type="ORF">CFBP5507_15955</name>
</gene>
<sequence>MSRISINFTTDLAERFEALKAVFSEHLHDNSGEILPHILVSDYLRRAQQCKNEQWVARFFAALETNFSGDYDDELSELLSVSVLEHIDPLNASDRELIQFLGMRMREEHRRIFGI</sequence>
<proteinExistence type="predicted"/>
<dbReference type="RefSeq" id="WP_137411194.1">
    <property type="nucleotide sequence ID" value="NZ_CP109969.1"/>
</dbReference>
<dbReference type="AlphaFoldDB" id="A0A4Z1QST6"/>
<feature type="domain" description="DUF7674" evidence="1">
    <location>
        <begin position="11"/>
        <end position="111"/>
    </location>
</feature>
<dbReference type="InterPro" id="IPR056091">
    <property type="entry name" value="DUF7674"/>
</dbReference>
<dbReference type="OrthoDB" id="8410617at2"/>
<evidence type="ECO:0000259" key="1">
    <source>
        <dbReference type="Pfam" id="PF24722"/>
    </source>
</evidence>
<accession>A0A4Z1QST6</accession>
<dbReference type="Pfam" id="PF24722">
    <property type="entry name" value="DUF7674"/>
    <property type="match status" value="1"/>
</dbReference>
<dbReference type="KEGG" id="asal:CFBP5507_15955"/>
<evidence type="ECO:0000313" key="3">
    <source>
        <dbReference type="Proteomes" id="UP000298735"/>
    </source>
</evidence>
<dbReference type="Proteomes" id="UP000298735">
    <property type="component" value="Chromosome Linear"/>
</dbReference>
<evidence type="ECO:0000313" key="2">
    <source>
        <dbReference type="EMBL" id="UYZ09210.1"/>
    </source>
</evidence>
<name>A0A4Z1QST6_9HYPH</name>